<feature type="transmembrane region" description="Helical" evidence="1">
    <location>
        <begin position="35"/>
        <end position="53"/>
    </location>
</feature>
<evidence type="ECO:0000313" key="2">
    <source>
        <dbReference type="EMBL" id="SEK75074.1"/>
    </source>
</evidence>
<evidence type="ECO:0000256" key="1">
    <source>
        <dbReference type="SAM" id="Phobius"/>
    </source>
</evidence>
<keyword evidence="3" id="KW-1185">Reference proteome</keyword>
<evidence type="ECO:0000313" key="3">
    <source>
        <dbReference type="Proteomes" id="UP000198984"/>
    </source>
</evidence>
<dbReference type="SUPFAM" id="SSF52317">
    <property type="entry name" value="Class I glutamine amidotransferase-like"/>
    <property type="match status" value="1"/>
</dbReference>
<keyword evidence="1" id="KW-1133">Transmembrane helix</keyword>
<dbReference type="Gene3D" id="3.40.50.880">
    <property type="match status" value="1"/>
</dbReference>
<protein>
    <submittedName>
        <fullName evidence="2">Uncharacterized protein</fullName>
    </submittedName>
</protein>
<dbReference type="AlphaFoldDB" id="A0A1H7JKX3"/>
<dbReference type="Proteomes" id="UP000198984">
    <property type="component" value="Unassembled WGS sequence"/>
</dbReference>
<name>A0A1H7JKX3_9BACT</name>
<dbReference type="STRING" id="573321.SAMN04488505_101819"/>
<feature type="transmembrane region" description="Helical" evidence="1">
    <location>
        <begin position="6"/>
        <end position="23"/>
    </location>
</feature>
<keyword evidence="1" id="KW-0472">Membrane</keyword>
<gene>
    <name evidence="2" type="ORF">SAMN04488505_101819</name>
</gene>
<keyword evidence="1" id="KW-0812">Transmembrane</keyword>
<proteinExistence type="predicted"/>
<organism evidence="2 3">
    <name type="scientific">Chitinophaga rupis</name>
    <dbReference type="NCBI Taxonomy" id="573321"/>
    <lineage>
        <taxon>Bacteria</taxon>
        <taxon>Pseudomonadati</taxon>
        <taxon>Bacteroidota</taxon>
        <taxon>Chitinophagia</taxon>
        <taxon>Chitinophagales</taxon>
        <taxon>Chitinophagaceae</taxon>
        <taxon>Chitinophaga</taxon>
    </lineage>
</organism>
<sequence length="502" mass="55351">MPLHYIVLIICLLLLVFLCRKEWMRANRKRLTARLLASLLAVVSLAYLILPIGKGRPVTPAKTVLQPTDTPNGIAAIYWPRQINAGSALQVQGLFNNKENHPVKLLLSGFNERLDSATIPAQQQQSFIFNTRPKHAGRALYSLTAVAKDTIEKETIPLEVLPVKPLKVLLLAAAPDFEHKFLAGWLSQNGYMVAARTAISKNKYSYTYLDTTRFPLEQLTPALLDAFDVLVADAAALAALNARELAAIRTQVADKGLGLLVKTDSGAARNFYNQPFPLTALADKSERPVTLQLAGTNAMLRMEAPVYITSTPGTQALVTDAQQHILAGSSLYGSGKLVNTTLHNTYSWLLAGNRESYQNLWLLLLQKAARTRPQTAQWFIGTALPRVRMPVTLRLETSTPQPMATVNGARLSLAQDAVLPFQWQGTYWPTQAGWQEAVAATGDTCHWYAFDENAWQPIAAREQQRQGSITATGADTATLPKIYVVIVLLLALTFLWVEEKMV</sequence>
<accession>A0A1H7JKX3</accession>
<dbReference type="EMBL" id="FOBB01000001">
    <property type="protein sequence ID" value="SEK75074.1"/>
    <property type="molecule type" value="Genomic_DNA"/>
</dbReference>
<reference evidence="2 3" key="1">
    <citation type="submission" date="2016-10" db="EMBL/GenBank/DDBJ databases">
        <authorList>
            <person name="de Groot N.N."/>
        </authorList>
    </citation>
    <scope>NUCLEOTIDE SEQUENCE [LARGE SCALE GENOMIC DNA]</scope>
    <source>
        <strain evidence="2 3">DSM 21039</strain>
    </source>
</reference>
<dbReference type="InterPro" id="IPR029062">
    <property type="entry name" value="Class_I_gatase-like"/>
</dbReference>